<organism evidence="2 3">
    <name type="scientific">Ectocarpus siliculosus</name>
    <name type="common">Brown alga</name>
    <name type="synonym">Conferva siliculosa</name>
    <dbReference type="NCBI Taxonomy" id="2880"/>
    <lineage>
        <taxon>Eukaryota</taxon>
        <taxon>Sar</taxon>
        <taxon>Stramenopiles</taxon>
        <taxon>Ochrophyta</taxon>
        <taxon>PX clade</taxon>
        <taxon>Phaeophyceae</taxon>
        <taxon>Ectocarpales</taxon>
        <taxon>Ectocarpaceae</taxon>
        <taxon>Ectocarpus</taxon>
    </lineage>
</organism>
<evidence type="ECO:0000313" key="2">
    <source>
        <dbReference type="EMBL" id="CBN75023.1"/>
    </source>
</evidence>
<dbReference type="AlphaFoldDB" id="D8LRB8"/>
<gene>
    <name evidence="2" type="ORF">Esi_0064_0079</name>
</gene>
<name>D8LRB8_ECTSI</name>
<dbReference type="EMBL" id="FN648863">
    <property type="protein sequence ID" value="CBN75023.1"/>
    <property type="molecule type" value="Genomic_DNA"/>
</dbReference>
<reference evidence="2 3" key="1">
    <citation type="journal article" date="2010" name="Nature">
        <title>The Ectocarpus genome and the independent evolution of multicellularity in brown algae.</title>
        <authorList>
            <person name="Cock J.M."/>
            <person name="Sterck L."/>
            <person name="Rouze P."/>
            <person name="Scornet D."/>
            <person name="Allen A.E."/>
            <person name="Amoutzias G."/>
            <person name="Anthouard V."/>
            <person name="Artiguenave F."/>
            <person name="Aury J.M."/>
            <person name="Badger J.H."/>
            <person name="Beszteri B."/>
            <person name="Billiau K."/>
            <person name="Bonnet E."/>
            <person name="Bothwell J.H."/>
            <person name="Bowler C."/>
            <person name="Boyen C."/>
            <person name="Brownlee C."/>
            <person name="Carrano C.J."/>
            <person name="Charrier B."/>
            <person name="Cho G.Y."/>
            <person name="Coelho S.M."/>
            <person name="Collen J."/>
            <person name="Corre E."/>
            <person name="Da Silva C."/>
            <person name="Delage L."/>
            <person name="Delaroque N."/>
            <person name="Dittami S.M."/>
            <person name="Doulbeau S."/>
            <person name="Elias M."/>
            <person name="Farnham G."/>
            <person name="Gachon C.M."/>
            <person name="Gschloessl B."/>
            <person name="Heesch S."/>
            <person name="Jabbari K."/>
            <person name="Jubin C."/>
            <person name="Kawai H."/>
            <person name="Kimura K."/>
            <person name="Kloareg B."/>
            <person name="Kupper F.C."/>
            <person name="Lang D."/>
            <person name="Le Bail A."/>
            <person name="Leblanc C."/>
            <person name="Lerouge P."/>
            <person name="Lohr M."/>
            <person name="Lopez P.J."/>
            <person name="Martens C."/>
            <person name="Maumus F."/>
            <person name="Michel G."/>
            <person name="Miranda-Saavedra D."/>
            <person name="Morales J."/>
            <person name="Moreau H."/>
            <person name="Motomura T."/>
            <person name="Nagasato C."/>
            <person name="Napoli C.A."/>
            <person name="Nelson D.R."/>
            <person name="Nyvall-Collen P."/>
            <person name="Peters A.F."/>
            <person name="Pommier C."/>
            <person name="Potin P."/>
            <person name="Poulain J."/>
            <person name="Quesneville H."/>
            <person name="Read B."/>
            <person name="Rensing S.A."/>
            <person name="Ritter A."/>
            <person name="Rousvoal S."/>
            <person name="Samanta M."/>
            <person name="Samson G."/>
            <person name="Schroeder D.C."/>
            <person name="Segurens B."/>
            <person name="Strittmatter M."/>
            <person name="Tonon T."/>
            <person name="Tregear J.W."/>
            <person name="Valentin K."/>
            <person name="von Dassow P."/>
            <person name="Yamagishi T."/>
            <person name="Van de Peer Y."/>
            <person name="Wincker P."/>
        </authorList>
    </citation>
    <scope>NUCLEOTIDE SEQUENCE [LARGE SCALE GENOMIC DNA]</scope>
    <source>
        <strain evidence="3">Ec32 / CCAP1310/4</strain>
    </source>
</reference>
<dbReference type="InParanoid" id="D8LRB8"/>
<accession>D8LRB8</accession>
<protein>
    <submittedName>
        <fullName evidence="2">Uncharacterized protein</fullName>
    </submittedName>
</protein>
<dbReference type="Proteomes" id="UP000002630">
    <property type="component" value="Linkage Group LG16"/>
</dbReference>
<feature type="compositionally biased region" description="Polar residues" evidence="1">
    <location>
        <begin position="35"/>
        <end position="44"/>
    </location>
</feature>
<sequence>MSLVRANAGSLTTRSGSDRSSRLPQRGKLFKTRRISSSNDSAAPNCTPRGRASTTG</sequence>
<dbReference type="EMBL" id="FN649741">
    <property type="protein sequence ID" value="CBN75023.1"/>
    <property type="molecule type" value="Genomic_DNA"/>
</dbReference>
<feature type="region of interest" description="Disordered" evidence="1">
    <location>
        <begin position="1"/>
        <end position="56"/>
    </location>
</feature>
<proteinExistence type="predicted"/>
<evidence type="ECO:0000313" key="3">
    <source>
        <dbReference type="Proteomes" id="UP000002630"/>
    </source>
</evidence>
<evidence type="ECO:0000256" key="1">
    <source>
        <dbReference type="SAM" id="MobiDB-lite"/>
    </source>
</evidence>
<keyword evidence="3" id="KW-1185">Reference proteome</keyword>